<dbReference type="InterPro" id="IPR037026">
    <property type="entry name" value="Vgr_OB-fold_dom_sf"/>
</dbReference>
<evidence type="ECO:0000313" key="3">
    <source>
        <dbReference type="Proteomes" id="UP000430670"/>
    </source>
</evidence>
<gene>
    <name evidence="2" type="ORF">GJ688_15425</name>
</gene>
<reference evidence="2 3" key="1">
    <citation type="submission" date="2019-11" db="EMBL/GenBank/DDBJ databases">
        <title>Whole-genome sequence of a the green, strictly anaerobic photosynthetic bacterium Heliobacillus mobilis DSM 6151.</title>
        <authorList>
            <person name="Kyndt J.A."/>
            <person name="Meyer T.E."/>
        </authorList>
    </citation>
    <scope>NUCLEOTIDE SEQUENCE [LARGE SCALE GENOMIC DNA]</scope>
    <source>
        <strain evidence="2 3">DSM 6151</strain>
    </source>
</reference>
<comment type="caution">
    <text evidence="2">The sequence shown here is derived from an EMBL/GenBank/DDBJ whole genome shotgun (WGS) entry which is preliminary data.</text>
</comment>
<dbReference type="SUPFAM" id="SSF69349">
    <property type="entry name" value="Phage fibre proteins"/>
    <property type="match status" value="1"/>
</dbReference>
<organism evidence="2 3">
    <name type="scientific">Heliobacterium mobile</name>
    <name type="common">Heliobacillus mobilis</name>
    <dbReference type="NCBI Taxonomy" id="28064"/>
    <lineage>
        <taxon>Bacteria</taxon>
        <taxon>Bacillati</taxon>
        <taxon>Bacillota</taxon>
        <taxon>Clostridia</taxon>
        <taxon>Eubacteriales</taxon>
        <taxon>Heliobacteriaceae</taxon>
        <taxon>Heliobacterium</taxon>
    </lineage>
</organism>
<dbReference type="Proteomes" id="UP000430670">
    <property type="component" value="Unassembled WGS sequence"/>
</dbReference>
<evidence type="ECO:0000313" key="2">
    <source>
        <dbReference type="EMBL" id="MTV50360.1"/>
    </source>
</evidence>
<dbReference type="RefSeq" id="WP_155477447.1">
    <property type="nucleotide sequence ID" value="NZ_WNKU01000023.1"/>
</dbReference>
<evidence type="ECO:0000259" key="1">
    <source>
        <dbReference type="Pfam" id="PF04717"/>
    </source>
</evidence>
<dbReference type="AlphaFoldDB" id="A0A6I3SMY7"/>
<sequence length="231" mass="24918">MSVFEWALGSSEAKTGGVMIGVVTDNNDPDGLGRVKVKLPFKAPPVETDWIRVATLMGGPGRGTLFIPEVDDEVLLVSYQGDFFHPVVIGSLWSDKQKPPQDKTDKENNLRKIRSRAGHEIVFDDSSKGEVSIKTAKGNQIVLNDDKGTLTINNLDGKKIEVAKEGVTVTCEQSTVSLKPSGQIEIKGTNTKIEAQQIEIKGTTLSIKADAQLTVESSGMLTLKGSLVKIN</sequence>
<dbReference type="Pfam" id="PF04717">
    <property type="entry name" value="Phage_base_V"/>
    <property type="match status" value="1"/>
</dbReference>
<feature type="domain" description="Gp5/Type VI secretion system Vgr protein OB-fold" evidence="1">
    <location>
        <begin position="20"/>
        <end position="93"/>
    </location>
</feature>
<proteinExistence type="predicted"/>
<keyword evidence="3" id="KW-1185">Reference proteome</keyword>
<dbReference type="InterPro" id="IPR006531">
    <property type="entry name" value="Gp5/Vgr_OB"/>
</dbReference>
<accession>A0A6I3SMY7</accession>
<name>A0A6I3SMY7_HELMO</name>
<dbReference type="SUPFAM" id="SSF69255">
    <property type="entry name" value="gp5 N-terminal domain-like"/>
    <property type="match status" value="1"/>
</dbReference>
<dbReference type="Gene3D" id="2.40.50.230">
    <property type="entry name" value="Gp5 N-terminal domain"/>
    <property type="match status" value="1"/>
</dbReference>
<dbReference type="EMBL" id="WNKU01000023">
    <property type="protein sequence ID" value="MTV50360.1"/>
    <property type="molecule type" value="Genomic_DNA"/>
</dbReference>
<dbReference type="OrthoDB" id="9762420at2"/>
<protein>
    <submittedName>
        <fullName evidence="2">Phage tail protein</fullName>
    </submittedName>
</protein>